<dbReference type="VEuPathDB" id="CryptoDB:Vbra_7298"/>
<dbReference type="PhylomeDB" id="A0A0G4EGL4"/>
<evidence type="ECO:0000256" key="3">
    <source>
        <dbReference type="ARBA" id="ARBA00022989"/>
    </source>
</evidence>
<feature type="transmembrane region" description="Helical" evidence="6">
    <location>
        <begin position="232"/>
        <end position="252"/>
    </location>
</feature>
<feature type="region of interest" description="Disordered" evidence="5">
    <location>
        <begin position="389"/>
        <end position="409"/>
    </location>
</feature>
<gene>
    <name evidence="8" type="ORF">Vbra_7298</name>
</gene>
<feature type="transmembrane region" description="Helical" evidence="6">
    <location>
        <begin position="181"/>
        <end position="200"/>
    </location>
</feature>
<evidence type="ECO:0000256" key="1">
    <source>
        <dbReference type="ARBA" id="ARBA00004141"/>
    </source>
</evidence>
<dbReference type="Proteomes" id="UP000041254">
    <property type="component" value="Unassembled WGS sequence"/>
</dbReference>
<feature type="transmembrane region" description="Helical" evidence="6">
    <location>
        <begin position="116"/>
        <end position="136"/>
    </location>
</feature>
<protein>
    <recommendedName>
        <fullName evidence="7">Sugar phosphate transporter domain-containing protein</fullName>
    </recommendedName>
</protein>
<keyword evidence="2 6" id="KW-0812">Transmembrane</keyword>
<keyword evidence="9" id="KW-1185">Reference proteome</keyword>
<feature type="transmembrane region" description="Helical" evidence="6">
    <location>
        <begin position="84"/>
        <end position="104"/>
    </location>
</feature>
<feature type="compositionally biased region" description="Low complexity" evidence="5">
    <location>
        <begin position="33"/>
        <end position="44"/>
    </location>
</feature>
<organism evidence="8 9">
    <name type="scientific">Vitrella brassicaformis (strain CCMP3155)</name>
    <dbReference type="NCBI Taxonomy" id="1169540"/>
    <lineage>
        <taxon>Eukaryota</taxon>
        <taxon>Sar</taxon>
        <taxon>Alveolata</taxon>
        <taxon>Colpodellida</taxon>
        <taxon>Vitrellaceae</taxon>
        <taxon>Vitrella</taxon>
    </lineage>
</organism>
<feature type="transmembrane region" description="Helical" evidence="6">
    <location>
        <begin position="156"/>
        <end position="175"/>
    </location>
</feature>
<reference evidence="8 9" key="1">
    <citation type="submission" date="2014-11" db="EMBL/GenBank/DDBJ databases">
        <authorList>
            <person name="Zhu J."/>
            <person name="Qi W."/>
            <person name="Song R."/>
        </authorList>
    </citation>
    <scope>NUCLEOTIDE SEQUENCE [LARGE SCALE GENOMIC DNA]</scope>
</reference>
<evidence type="ECO:0000313" key="9">
    <source>
        <dbReference type="Proteomes" id="UP000041254"/>
    </source>
</evidence>
<dbReference type="AlphaFoldDB" id="A0A0G4EGL4"/>
<feature type="domain" description="Sugar phosphate transporter" evidence="7">
    <location>
        <begin position="87"/>
        <end position="378"/>
    </location>
</feature>
<feature type="compositionally biased region" description="Polar residues" evidence="5">
    <location>
        <begin position="1"/>
        <end position="11"/>
    </location>
</feature>
<evidence type="ECO:0000256" key="2">
    <source>
        <dbReference type="ARBA" id="ARBA00022692"/>
    </source>
</evidence>
<comment type="subcellular location">
    <subcellularLocation>
        <location evidence="1">Membrane</location>
        <topology evidence="1">Multi-pass membrane protein</topology>
    </subcellularLocation>
</comment>
<dbReference type="GO" id="GO:0016020">
    <property type="term" value="C:membrane"/>
    <property type="evidence" value="ECO:0007669"/>
    <property type="project" value="UniProtKB-SubCell"/>
</dbReference>
<accession>A0A0G4EGL4</accession>
<dbReference type="Pfam" id="PF03151">
    <property type="entry name" value="TPT"/>
    <property type="match status" value="1"/>
</dbReference>
<dbReference type="EMBL" id="CDMY01000224">
    <property type="protein sequence ID" value="CEL94625.1"/>
    <property type="molecule type" value="Genomic_DNA"/>
</dbReference>
<feature type="transmembrane region" description="Helical" evidence="6">
    <location>
        <begin position="303"/>
        <end position="323"/>
    </location>
</feature>
<dbReference type="OrthoDB" id="18894at2759"/>
<evidence type="ECO:0000313" key="8">
    <source>
        <dbReference type="EMBL" id="CEL94625.1"/>
    </source>
</evidence>
<dbReference type="InParanoid" id="A0A0G4EGL4"/>
<sequence>MRLNRPDTNPFSADLCSDGDEAASIPPNKSPFSDASTTTTTRSSEASDEATPLFPDRHHGKADGGVQLPWAWSGQRHGPEVRKVLEIVYALLLWYVTGIGLTALNKEMFDIRGFNFPLLVTSLHFLAQSVALPLLLRYGGCLAAKWRPLDWRRDGVMLPVIAACSAVAVISSNAAYVYSSIALMTTIKATIPLATYLCGISLGIEHLSWRLMGIVFMVSASIWLAIEGLEIQSWLGILLNGLVVISSAVRWCVVQCSCKHYSSVQLLAMTQPIATACMVPVALTLEATKLQQYCHGFASDRWGATLILLLVGLSTVMAFLVTYANFHLVSVTSGLTLALAAQTKFFLTILVGVLAYHERVQFMSWMGLVLCSVGIVMYGRLRAAEKAASKDDKTHRNPFEGGGESDRRV</sequence>
<keyword evidence="4 6" id="KW-0472">Membrane</keyword>
<evidence type="ECO:0000256" key="5">
    <source>
        <dbReference type="SAM" id="MobiDB-lite"/>
    </source>
</evidence>
<evidence type="ECO:0000256" key="6">
    <source>
        <dbReference type="SAM" id="Phobius"/>
    </source>
</evidence>
<dbReference type="InterPro" id="IPR004853">
    <property type="entry name" value="Sugar_P_trans_dom"/>
</dbReference>
<name>A0A0G4EGL4_VITBC</name>
<dbReference type="PANTHER" id="PTHR11132">
    <property type="entry name" value="SOLUTE CARRIER FAMILY 35"/>
    <property type="match status" value="1"/>
</dbReference>
<feature type="transmembrane region" description="Helical" evidence="6">
    <location>
        <begin position="207"/>
        <end position="226"/>
    </location>
</feature>
<feature type="region of interest" description="Disordered" evidence="5">
    <location>
        <begin position="1"/>
        <end position="59"/>
    </location>
</feature>
<evidence type="ECO:0000256" key="4">
    <source>
        <dbReference type="ARBA" id="ARBA00023136"/>
    </source>
</evidence>
<keyword evidence="3 6" id="KW-1133">Transmembrane helix</keyword>
<proteinExistence type="predicted"/>
<dbReference type="STRING" id="1169540.A0A0G4EGL4"/>
<feature type="transmembrane region" description="Helical" evidence="6">
    <location>
        <begin position="335"/>
        <end position="356"/>
    </location>
</feature>
<evidence type="ECO:0000259" key="7">
    <source>
        <dbReference type="Pfam" id="PF03151"/>
    </source>
</evidence>
<dbReference type="Gene3D" id="1.10.3730.20">
    <property type="match status" value="1"/>
</dbReference>
<dbReference type="InterPro" id="IPR050186">
    <property type="entry name" value="TPT_transporter"/>
</dbReference>